<organism evidence="8 9">
    <name type="scientific">Streptococcus suis</name>
    <dbReference type="NCBI Taxonomy" id="1307"/>
    <lineage>
        <taxon>Bacteria</taxon>
        <taxon>Bacillati</taxon>
        <taxon>Bacillota</taxon>
        <taxon>Bacilli</taxon>
        <taxon>Lactobacillales</taxon>
        <taxon>Streptococcaceae</taxon>
        <taxon>Streptococcus</taxon>
    </lineage>
</organism>
<keyword evidence="3" id="KW-0813">Transport</keyword>
<evidence type="ECO:0000313" key="9">
    <source>
        <dbReference type="Proteomes" id="UP000594569"/>
    </source>
</evidence>
<name>A0A0Z8FJU9_STRSU</name>
<accession>A0A0Z8FJU9</accession>
<keyword evidence="4" id="KW-1003">Cell membrane</keyword>
<evidence type="ECO:0000313" key="8">
    <source>
        <dbReference type="EMBL" id="QPO25898.1"/>
    </source>
</evidence>
<proteinExistence type="inferred from homology"/>
<reference evidence="8 9" key="1">
    <citation type="submission" date="2020-12" db="EMBL/GenBank/DDBJ databases">
        <title>Nonconservative transfer and diversity of a new family of integrative and conjugative elements associated with antibiotic resistance in zoonotic pathogen Streptococcus suis.</title>
        <authorList>
            <person name="Huang J."/>
        </authorList>
    </citation>
    <scope>NUCLEOTIDE SEQUENCE [LARGE SCALE GENOMIC DNA]</scope>
    <source>
        <strain evidence="8 9">YZDH1</strain>
    </source>
</reference>
<dbReference type="Proteomes" id="UP000594569">
    <property type="component" value="Chromosome"/>
</dbReference>
<dbReference type="EMBL" id="CP065430">
    <property type="protein sequence ID" value="QPO25898.1"/>
    <property type="molecule type" value="Genomic_DNA"/>
</dbReference>
<keyword evidence="7" id="KW-0472">Membrane</keyword>
<evidence type="ECO:0000256" key="7">
    <source>
        <dbReference type="ARBA" id="ARBA00023136"/>
    </source>
</evidence>
<dbReference type="RefSeq" id="WP_043026977.1">
    <property type="nucleotide sequence ID" value="NZ_CEDT01000025.1"/>
</dbReference>
<keyword evidence="5" id="KW-0812">Transmembrane</keyword>
<keyword evidence="6" id="KW-1133">Transmembrane helix</keyword>
<dbReference type="GO" id="GO:0005886">
    <property type="term" value="C:plasma membrane"/>
    <property type="evidence" value="ECO:0007669"/>
    <property type="project" value="UniProtKB-SubCell"/>
</dbReference>
<evidence type="ECO:0000256" key="6">
    <source>
        <dbReference type="ARBA" id="ARBA00022989"/>
    </source>
</evidence>
<evidence type="ECO:0000256" key="2">
    <source>
        <dbReference type="ARBA" id="ARBA00009773"/>
    </source>
</evidence>
<sequence length="388" mass="43491">MEDKHQKFSLTWFFRLFLNSQAVTFLLVTLLTFLTIFIFSKISFLLRPIGSFLEILLLPMILTGLLYYLLNPMVDWMEKHKISRTVGISILFVLISLLIIWGLAVAIPSIQEQVTSFAQNLPSNIQKIEGQVTGLLQDQRFEQFRPTALEMLNKVNDQAVAYAQKFSTSAVNWASNLISTASQIIVAVLIMPFILFYLLRDGQYLNKHITQYLPTKWREPIGTVLSDVNGQLSNYVRGQVTVAIIVALMFSVMFSIIGLSYPITLGVMAGFLNLIPYLGSFLAMIPAVILGLIAGPIMLIKVLVVFMIEQTIEGRFVTPLIIGSSLSIHPITILFVLLTAGQMYGVLGVLLGIPIYASIKVLVKAAFEWYKAHSSLYEDEENEVVNEQ</sequence>
<dbReference type="InterPro" id="IPR002549">
    <property type="entry name" value="AI-2E-like"/>
</dbReference>
<dbReference type="GO" id="GO:0055085">
    <property type="term" value="P:transmembrane transport"/>
    <property type="evidence" value="ECO:0007669"/>
    <property type="project" value="TreeGrafter"/>
</dbReference>
<evidence type="ECO:0000256" key="1">
    <source>
        <dbReference type="ARBA" id="ARBA00004651"/>
    </source>
</evidence>
<evidence type="ECO:0000256" key="3">
    <source>
        <dbReference type="ARBA" id="ARBA00022448"/>
    </source>
</evidence>
<dbReference type="PANTHER" id="PTHR21716:SF53">
    <property type="entry name" value="PERMEASE PERM-RELATED"/>
    <property type="match status" value="1"/>
</dbReference>
<comment type="subcellular location">
    <subcellularLocation>
        <location evidence="1">Cell membrane</location>
        <topology evidence="1">Multi-pass membrane protein</topology>
    </subcellularLocation>
</comment>
<dbReference type="Pfam" id="PF01594">
    <property type="entry name" value="AI-2E_transport"/>
    <property type="match status" value="1"/>
</dbReference>
<evidence type="ECO:0000256" key="4">
    <source>
        <dbReference type="ARBA" id="ARBA00022475"/>
    </source>
</evidence>
<evidence type="ECO:0000256" key="5">
    <source>
        <dbReference type="ARBA" id="ARBA00022692"/>
    </source>
</evidence>
<dbReference type="PANTHER" id="PTHR21716">
    <property type="entry name" value="TRANSMEMBRANE PROTEIN"/>
    <property type="match status" value="1"/>
</dbReference>
<comment type="similarity">
    <text evidence="2">Belongs to the autoinducer-2 exporter (AI-2E) (TC 2.A.86) family.</text>
</comment>
<dbReference type="AlphaFoldDB" id="A0A0Z8FJU9"/>
<gene>
    <name evidence="8" type="ORF">I5V48_07810</name>
</gene>
<protein>
    <submittedName>
        <fullName evidence="8">AI-2E family transporter</fullName>
    </submittedName>
</protein>